<reference evidence="1" key="1">
    <citation type="journal article" date="2014" name="Front. Microbiol.">
        <title>High frequency of phylogenetically diverse reductive dehalogenase-homologous genes in deep subseafloor sedimentary metagenomes.</title>
        <authorList>
            <person name="Kawai M."/>
            <person name="Futagami T."/>
            <person name="Toyoda A."/>
            <person name="Takaki Y."/>
            <person name="Nishi S."/>
            <person name="Hori S."/>
            <person name="Arai W."/>
            <person name="Tsubouchi T."/>
            <person name="Morono Y."/>
            <person name="Uchiyama I."/>
            <person name="Ito T."/>
            <person name="Fujiyama A."/>
            <person name="Inagaki F."/>
            <person name="Takami H."/>
        </authorList>
    </citation>
    <scope>NUCLEOTIDE SEQUENCE</scope>
    <source>
        <strain evidence="1">Expedition CK06-06</strain>
    </source>
</reference>
<dbReference type="Gene3D" id="3.40.50.10900">
    <property type="entry name" value="PAC-like subunit"/>
    <property type="match status" value="1"/>
</dbReference>
<dbReference type="AlphaFoldDB" id="X1HWW5"/>
<evidence type="ECO:0008006" key="2">
    <source>
        <dbReference type="Google" id="ProtNLM"/>
    </source>
</evidence>
<dbReference type="EMBL" id="BARU01019190">
    <property type="protein sequence ID" value="GAH49798.1"/>
    <property type="molecule type" value="Genomic_DNA"/>
</dbReference>
<comment type="caution">
    <text evidence="1">The sequence shown here is derived from an EMBL/GenBank/DDBJ whole genome shotgun (WGS) entry which is preliminary data.</text>
</comment>
<gene>
    <name evidence="1" type="ORF">S03H2_31626</name>
</gene>
<dbReference type="InterPro" id="IPR038389">
    <property type="entry name" value="PSMG2_sf"/>
</dbReference>
<feature type="non-terminal residue" evidence="1">
    <location>
        <position position="151"/>
    </location>
</feature>
<organism evidence="1">
    <name type="scientific">marine sediment metagenome</name>
    <dbReference type="NCBI Taxonomy" id="412755"/>
    <lineage>
        <taxon>unclassified sequences</taxon>
        <taxon>metagenomes</taxon>
        <taxon>ecological metagenomes</taxon>
    </lineage>
</organism>
<accession>X1HWW5</accession>
<protein>
    <recommendedName>
        <fullName evidence="2">Zinc/iron-chelating domain-containing protein</fullName>
    </recommendedName>
</protein>
<sequence>MYPEEANILIEIAKKRGIALKIIEDLVFPDILNKKILIVTYKILFDKKINGCPFYDNNYGCTVHDTKPLACKAYPLALKGQLDAKNFMDFIFDDYPAGAIVDDSMLSAPKAEILFWKDPEQKRDIFLITADAQSLTPKGIYRISNFLAEII</sequence>
<name>X1HWW5_9ZZZZ</name>
<proteinExistence type="predicted"/>
<evidence type="ECO:0000313" key="1">
    <source>
        <dbReference type="EMBL" id="GAH49798.1"/>
    </source>
</evidence>